<organism evidence="2 3">
    <name type="scientific">Mycolicibacterium psychrotolerans</name>
    <dbReference type="NCBI Taxonomy" id="216929"/>
    <lineage>
        <taxon>Bacteria</taxon>
        <taxon>Bacillati</taxon>
        <taxon>Actinomycetota</taxon>
        <taxon>Actinomycetes</taxon>
        <taxon>Mycobacteriales</taxon>
        <taxon>Mycobacteriaceae</taxon>
        <taxon>Mycolicibacterium</taxon>
    </lineage>
</organism>
<dbReference type="EMBL" id="AP022574">
    <property type="protein sequence ID" value="BBX66726.1"/>
    <property type="molecule type" value="Genomic_DNA"/>
</dbReference>
<name>A0A7I7M487_9MYCO</name>
<evidence type="ECO:0008006" key="4">
    <source>
        <dbReference type="Google" id="ProtNLM"/>
    </source>
</evidence>
<keyword evidence="3" id="KW-1185">Reference proteome</keyword>
<sequence length="95" mass="9849">MNYLESIGKVLVIGLVLGAGLPAVFATGLVAFSRGAGSDGADGTAAVAPNPALKFLGVALFVFVGWVIVTAVLWITRTTIIHHTGIDLFPFLPKK</sequence>
<gene>
    <name evidence="2" type="ORF">MPSYJ_01870</name>
</gene>
<evidence type="ECO:0000313" key="2">
    <source>
        <dbReference type="EMBL" id="BBX66726.1"/>
    </source>
</evidence>
<feature type="transmembrane region" description="Helical" evidence="1">
    <location>
        <begin position="12"/>
        <end position="32"/>
    </location>
</feature>
<dbReference type="RefSeq" id="WP_163719927.1">
    <property type="nucleotide sequence ID" value="NZ_AP022574.1"/>
</dbReference>
<keyword evidence="1" id="KW-0812">Transmembrane</keyword>
<keyword evidence="1" id="KW-1133">Transmembrane helix</keyword>
<dbReference type="Proteomes" id="UP000466514">
    <property type="component" value="Chromosome"/>
</dbReference>
<dbReference type="KEGG" id="mpsc:MPSYJ_01870"/>
<evidence type="ECO:0000313" key="3">
    <source>
        <dbReference type="Proteomes" id="UP000466514"/>
    </source>
</evidence>
<keyword evidence="1" id="KW-0472">Membrane</keyword>
<protein>
    <recommendedName>
        <fullName evidence="4">Transmembrane protein</fullName>
    </recommendedName>
</protein>
<reference evidence="2 3" key="1">
    <citation type="journal article" date="2019" name="Emerg. Microbes Infect.">
        <title>Comprehensive subspecies identification of 175 nontuberculous mycobacteria species based on 7547 genomic profiles.</title>
        <authorList>
            <person name="Matsumoto Y."/>
            <person name="Kinjo T."/>
            <person name="Motooka D."/>
            <person name="Nabeya D."/>
            <person name="Jung N."/>
            <person name="Uechi K."/>
            <person name="Horii T."/>
            <person name="Iida T."/>
            <person name="Fujita J."/>
            <person name="Nakamura S."/>
        </authorList>
    </citation>
    <scope>NUCLEOTIDE SEQUENCE [LARGE SCALE GENOMIC DNA]</scope>
    <source>
        <strain evidence="2 3">JCM 13323</strain>
    </source>
</reference>
<feature type="transmembrane region" description="Helical" evidence="1">
    <location>
        <begin position="52"/>
        <end position="75"/>
    </location>
</feature>
<proteinExistence type="predicted"/>
<accession>A0A7I7M487</accession>
<evidence type="ECO:0000256" key="1">
    <source>
        <dbReference type="SAM" id="Phobius"/>
    </source>
</evidence>
<dbReference type="AlphaFoldDB" id="A0A7I7M487"/>